<evidence type="ECO:0000259" key="1">
    <source>
        <dbReference type="Pfam" id="PF00294"/>
    </source>
</evidence>
<dbReference type="OrthoDB" id="497927at2759"/>
<evidence type="ECO:0000313" key="3">
    <source>
        <dbReference type="Proteomes" id="UP000244722"/>
    </source>
</evidence>
<dbReference type="PANTHER" id="PTHR47098">
    <property type="entry name" value="PROTEIN MAK32"/>
    <property type="match status" value="1"/>
</dbReference>
<reference evidence="2 3" key="1">
    <citation type="submission" date="2017-04" db="EMBL/GenBank/DDBJ databases">
        <title>Draft genome sequence of Tuber borchii Vittad., a whitish edible truffle.</title>
        <authorList>
            <consortium name="DOE Joint Genome Institute"/>
            <person name="Murat C."/>
            <person name="Kuo A."/>
            <person name="Barry K.W."/>
            <person name="Clum A."/>
            <person name="Dockter R.B."/>
            <person name="Fauchery L."/>
            <person name="Iotti M."/>
            <person name="Kohler A."/>
            <person name="Labutti K."/>
            <person name="Lindquist E.A."/>
            <person name="Lipzen A."/>
            <person name="Ohm R.A."/>
            <person name="Wang M."/>
            <person name="Grigoriev I.V."/>
            <person name="Zambonelli A."/>
            <person name="Martin F.M."/>
        </authorList>
    </citation>
    <scope>NUCLEOTIDE SEQUENCE [LARGE SCALE GENOMIC DNA]</scope>
    <source>
        <strain evidence="2 3">Tbo3840</strain>
    </source>
</reference>
<sequence length="365" mass="39993">MDTPDSISQWNAPAKNVDFTTFGMFIIDEIHFGEGKDDMVDNIIGGAGTYGVIGARLFSPGPRAKAIGWIVDAGNDFPEEIRQDLIGLGTDLTLREDQGRRTTRGWNKYGPGDYRAFKYLTPKKRLEVNDLVEEGLFTAKTIHLICTPVRADNVCSGLYKALQDRLLRPIPLVIWEPVPDSCHPAHRMEMYKVLEMVHIISPNHDELAGYYGVEDPLDKNNPDTTESLAGKIVAAGIGKQGNGAIVVRAGKLGCLVGCRKHAPIWLPPYYPPTEVGGNNPKVIDPTGGGNAFIGGMSISIARNGSAKFVLAAAMGTVAASFAIEQVGMPKLEMVNGEERWNEVRVKERMEEYRKRVEELGISLDV</sequence>
<dbReference type="STRING" id="42251.A0A2T6ZPS5"/>
<keyword evidence="2" id="KW-0808">Transferase</keyword>
<organism evidence="2 3">
    <name type="scientific">Tuber borchii</name>
    <name type="common">White truffle</name>
    <dbReference type="NCBI Taxonomy" id="42251"/>
    <lineage>
        <taxon>Eukaryota</taxon>
        <taxon>Fungi</taxon>
        <taxon>Dikarya</taxon>
        <taxon>Ascomycota</taxon>
        <taxon>Pezizomycotina</taxon>
        <taxon>Pezizomycetes</taxon>
        <taxon>Pezizales</taxon>
        <taxon>Tuberaceae</taxon>
        <taxon>Tuber</taxon>
    </lineage>
</organism>
<dbReference type="InterPro" id="IPR029056">
    <property type="entry name" value="Ribokinase-like"/>
</dbReference>
<dbReference type="InterPro" id="IPR011611">
    <property type="entry name" value="PfkB_dom"/>
</dbReference>
<gene>
    <name evidence="2" type="ORF">B9Z19DRAFT_986632</name>
</gene>
<name>A0A2T6ZPS5_TUBBO</name>
<dbReference type="GO" id="GO:0016301">
    <property type="term" value="F:kinase activity"/>
    <property type="evidence" value="ECO:0007669"/>
    <property type="project" value="UniProtKB-KW"/>
</dbReference>
<evidence type="ECO:0000313" key="2">
    <source>
        <dbReference type="EMBL" id="PUU77489.1"/>
    </source>
</evidence>
<dbReference type="Pfam" id="PF00294">
    <property type="entry name" value="PfkB"/>
    <property type="match status" value="1"/>
</dbReference>
<dbReference type="AlphaFoldDB" id="A0A2T6ZPS5"/>
<comment type="caution">
    <text evidence="2">The sequence shown here is derived from an EMBL/GenBank/DDBJ whole genome shotgun (WGS) entry which is preliminary data.</text>
</comment>
<feature type="domain" description="Carbohydrate kinase PfkB" evidence="1">
    <location>
        <begin position="187"/>
        <end position="327"/>
    </location>
</feature>
<dbReference type="Proteomes" id="UP000244722">
    <property type="component" value="Unassembled WGS sequence"/>
</dbReference>
<dbReference type="PANTHER" id="PTHR47098:SF2">
    <property type="entry name" value="PROTEIN MAK32"/>
    <property type="match status" value="1"/>
</dbReference>
<proteinExistence type="predicted"/>
<dbReference type="SUPFAM" id="SSF53613">
    <property type="entry name" value="Ribokinase-like"/>
    <property type="match status" value="1"/>
</dbReference>
<protein>
    <submittedName>
        <fullName evidence="2">Ribokinase-like protein</fullName>
    </submittedName>
</protein>
<dbReference type="EMBL" id="NESQ01000151">
    <property type="protein sequence ID" value="PUU77489.1"/>
    <property type="molecule type" value="Genomic_DNA"/>
</dbReference>
<keyword evidence="3" id="KW-1185">Reference proteome</keyword>
<keyword evidence="2" id="KW-0418">Kinase</keyword>
<dbReference type="Gene3D" id="3.40.1190.20">
    <property type="match status" value="1"/>
</dbReference>
<accession>A0A2T6ZPS5</accession>